<protein>
    <recommendedName>
        <fullName evidence="1">PLD phosphodiesterase domain-containing protein</fullName>
    </recommendedName>
</protein>
<sequence>MPHSLFDDFKEIGFHSSILSTFSVDPAFYDASLQLRLRGLGCQNNMLLADAAMLEQSLEAIPDAFTNAGRKYLVVPVEATSCFHPKLALRYGKAKARLIVGSANVTSAGWAGNLELVSTLSWHARDKHKDSDIHRTLFIKAHQWLSALIAPADDGKANYKLELLRSQSPWIDDAVLEGDFAFTLSDGSLIDLLLSAPTDAIGLADRMLGLIDEPIERLTIISPYWDEQLGALKHLSAAVGNPDLRVFIAQNALNPSRSSTFPVEAIGKLPLKFHPVGPEGASNARFLHAKMFLFQGTGHDFLFIGSANCTTAALGVPGKTGVNYECLLFRKLPRGAVKKLLNLSYRSRIAIIDIATPPEKADAARDPTTFTAGTVEHRGQRLIWSPRAPIKGAGRLIKVDDRQFPLNRHADGLWIAELGDATLDSNIARVCLVDGRISRPVIIANPEELMRFAPFPVADSIRKKLDAVLNGGGDLIGLAKDIHLLLDDEAKKGPSLERVRAAGGRGATPRIAGYDFATAEEFRNALNLRASMKSAGLAHGENPALQALLQIVLRGMVNVETAASIDAEDAAKAKGHDVGEDQDDVGESDDVAPNRLLLSAADVEPQLVSASEFERNQYALWRGIEKFQSFLERAKNTNAALDLNFVTRSLFMLYLMLHGCTKLYKTEVGDEAVLIPFAGDPGEDFRESFLFVAAQSIAAIWGPDFARSLIRRLQFSTEADALPIQITTLTIISRWVLAAILSEVRSVKAHKSLRAILEKQVPTLFAATKVFPELSQAKLFATIRQMEINMGMAAEQGTRIRETLAQLGGISVAPAIVIHPAA</sequence>
<evidence type="ECO:0000313" key="3">
    <source>
        <dbReference type="Proteomes" id="UP000078272"/>
    </source>
</evidence>
<dbReference type="EMBL" id="LDPZ01000018">
    <property type="protein sequence ID" value="KTQ95987.1"/>
    <property type="molecule type" value="Genomic_DNA"/>
</dbReference>
<accession>A0A175RBD8</accession>
<dbReference type="GO" id="GO:0003824">
    <property type="term" value="F:catalytic activity"/>
    <property type="evidence" value="ECO:0007669"/>
    <property type="project" value="InterPro"/>
</dbReference>
<evidence type="ECO:0000313" key="2">
    <source>
        <dbReference type="EMBL" id="KTQ95987.1"/>
    </source>
</evidence>
<dbReference type="PATRIC" id="fig|401562.3.peg.1169"/>
<dbReference type="RefSeq" id="WP_058634693.1">
    <property type="nucleotide sequence ID" value="NZ_LDPZ01000018.1"/>
</dbReference>
<dbReference type="PROSITE" id="PS50035">
    <property type="entry name" value="PLD"/>
    <property type="match status" value="1"/>
</dbReference>
<dbReference type="Gene3D" id="3.30.870.10">
    <property type="entry name" value="Endonuclease Chain A"/>
    <property type="match status" value="2"/>
</dbReference>
<dbReference type="GO" id="GO:0006793">
    <property type="term" value="P:phosphorus metabolic process"/>
    <property type="evidence" value="ECO:0007669"/>
    <property type="project" value="UniProtKB-ARBA"/>
</dbReference>
<organism evidence="2 3">
    <name type="scientific">Aureimonas ureilytica</name>
    <dbReference type="NCBI Taxonomy" id="401562"/>
    <lineage>
        <taxon>Bacteria</taxon>
        <taxon>Pseudomonadati</taxon>
        <taxon>Pseudomonadota</taxon>
        <taxon>Alphaproteobacteria</taxon>
        <taxon>Hyphomicrobiales</taxon>
        <taxon>Aurantimonadaceae</taxon>
        <taxon>Aureimonas</taxon>
    </lineage>
</organism>
<feature type="domain" description="PLD phosphodiesterase" evidence="1">
    <location>
        <begin position="283"/>
        <end position="313"/>
    </location>
</feature>
<name>A0A175RBD8_9HYPH</name>
<gene>
    <name evidence="2" type="ORF">NS226_08895</name>
</gene>
<dbReference type="AlphaFoldDB" id="A0A175RBD8"/>
<comment type="caution">
    <text evidence="2">The sequence shown here is derived from an EMBL/GenBank/DDBJ whole genome shotgun (WGS) entry which is preliminary data.</text>
</comment>
<proteinExistence type="predicted"/>
<dbReference type="InterPro" id="IPR059166">
    <property type="entry name" value="PLD-like_cat"/>
</dbReference>
<dbReference type="OrthoDB" id="7784537at2"/>
<evidence type="ECO:0000259" key="1">
    <source>
        <dbReference type="PROSITE" id="PS50035"/>
    </source>
</evidence>
<dbReference type="InterPro" id="IPR001736">
    <property type="entry name" value="PLipase_D/transphosphatidylase"/>
</dbReference>
<dbReference type="CDD" id="cd09176">
    <property type="entry name" value="PLDc_unchar6"/>
    <property type="match status" value="1"/>
</dbReference>
<dbReference type="Proteomes" id="UP000078272">
    <property type="component" value="Unassembled WGS sequence"/>
</dbReference>
<reference evidence="2 3" key="1">
    <citation type="journal article" date="2016" name="Front. Microbiol.">
        <title>Genomic Resource of Rice Seed Associated Bacteria.</title>
        <authorList>
            <person name="Midha S."/>
            <person name="Bansal K."/>
            <person name="Sharma S."/>
            <person name="Kumar N."/>
            <person name="Patil P.P."/>
            <person name="Chaudhry V."/>
            <person name="Patil P.B."/>
        </authorList>
    </citation>
    <scope>NUCLEOTIDE SEQUENCE [LARGE SCALE GENOMIC DNA]</scope>
    <source>
        <strain evidence="2 3">NS226</strain>
    </source>
</reference>